<sequence length="87" mass="9781">MFINLQTTPLKGMFTSCTLLAWNGMAVAFTPVSYLHHYPKAVMANLLEMECPYYNQNPLINCEVPTRILSSNLLLRVLPHLLIVSAS</sequence>
<dbReference type="AlphaFoldDB" id="A0AAV7AY31"/>
<organism evidence="2 3">
    <name type="scientific">Engystomops pustulosus</name>
    <name type="common">Tungara frog</name>
    <name type="synonym">Physalaemus pustulosus</name>
    <dbReference type="NCBI Taxonomy" id="76066"/>
    <lineage>
        <taxon>Eukaryota</taxon>
        <taxon>Metazoa</taxon>
        <taxon>Chordata</taxon>
        <taxon>Craniata</taxon>
        <taxon>Vertebrata</taxon>
        <taxon>Euteleostomi</taxon>
        <taxon>Amphibia</taxon>
        <taxon>Batrachia</taxon>
        <taxon>Anura</taxon>
        <taxon>Neobatrachia</taxon>
        <taxon>Hyloidea</taxon>
        <taxon>Leptodactylidae</taxon>
        <taxon>Leiuperinae</taxon>
        <taxon>Engystomops</taxon>
    </lineage>
</organism>
<keyword evidence="3" id="KW-1185">Reference proteome</keyword>
<keyword evidence="1" id="KW-0812">Transmembrane</keyword>
<comment type="caution">
    <text evidence="2">The sequence shown here is derived from an EMBL/GenBank/DDBJ whole genome shotgun (WGS) entry which is preliminary data.</text>
</comment>
<proteinExistence type="predicted"/>
<reference evidence="2" key="1">
    <citation type="thesis" date="2020" institute="ProQuest LLC" country="789 East Eisenhower Parkway, Ann Arbor, MI, USA">
        <title>Comparative Genomics and Chromosome Evolution.</title>
        <authorList>
            <person name="Mudd A.B."/>
        </authorList>
    </citation>
    <scope>NUCLEOTIDE SEQUENCE</scope>
    <source>
        <strain evidence="2">237g6f4</strain>
        <tissue evidence="2">Blood</tissue>
    </source>
</reference>
<gene>
    <name evidence="2" type="ORF">GDO81_016413</name>
</gene>
<evidence type="ECO:0000313" key="2">
    <source>
        <dbReference type="EMBL" id="KAG8564305.1"/>
    </source>
</evidence>
<keyword evidence="1" id="KW-1133">Transmembrane helix</keyword>
<evidence type="ECO:0000313" key="3">
    <source>
        <dbReference type="Proteomes" id="UP000824782"/>
    </source>
</evidence>
<evidence type="ECO:0008006" key="4">
    <source>
        <dbReference type="Google" id="ProtNLM"/>
    </source>
</evidence>
<dbReference type="EMBL" id="WNYA01000007">
    <property type="protein sequence ID" value="KAG8564305.1"/>
    <property type="molecule type" value="Genomic_DNA"/>
</dbReference>
<protein>
    <recommendedName>
        <fullName evidence="4">Secreted protein</fullName>
    </recommendedName>
</protein>
<keyword evidence="1" id="KW-0472">Membrane</keyword>
<evidence type="ECO:0000256" key="1">
    <source>
        <dbReference type="SAM" id="Phobius"/>
    </source>
</evidence>
<feature type="transmembrane region" description="Helical" evidence="1">
    <location>
        <begin position="12"/>
        <end position="35"/>
    </location>
</feature>
<accession>A0AAV7AY31</accession>
<dbReference type="Proteomes" id="UP000824782">
    <property type="component" value="Unassembled WGS sequence"/>
</dbReference>
<name>A0AAV7AY31_ENGPU</name>